<keyword evidence="2" id="KW-0472">Membrane</keyword>
<protein>
    <submittedName>
        <fullName evidence="4">Putative membrane protein</fullName>
    </submittedName>
</protein>
<dbReference type="InterPro" id="IPR005182">
    <property type="entry name" value="YdbS-like_PH"/>
</dbReference>
<comment type="caution">
    <text evidence="4">The sequence shown here is derived from an EMBL/GenBank/DDBJ whole genome shotgun (WGS) entry which is preliminary data.</text>
</comment>
<feature type="region of interest" description="Disordered" evidence="1">
    <location>
        <begin position="524"/>
        <end position="575"/>
    </location>
</feature>
<accession>A0A841ACS0</accession>
<organism evidence="4 5">
    <name type="scientific">Brachybacterium aquaticum</name>
    <dbReference type="NCBI Taxonomy" id="1432564"/>
    <lineage>
        <taxon>Bacteria</taxon>
        <taxon>Bacillati</taxon>
        <taxon>Actinomycetota</taxon>
        <taxon>Actinomycetes</taxon>
        <taxon>Micrococcales</taxon>
        <taxon>Dermabacteraceae</taxon>
        <taxon>Brachybacterium</taxon>
    </lineage>
</organism>
<dbReference type="AlphaFoldDB" id="A0A841ACS0"/>
<keyword evidence="2" id="KW-0812">Transmembrane</keyword>
<keyword evidence="2" id="KW-1133">Transmembrane helix</keyword>
<evidence type="ECO:0000313" key="5">
    <source>
        <dbReference type="Proteomes" id="UP000588158"/>
    </source>
</evidence>
<feature type="region of interest" description="Disordered" evidence="1">
    <location>
        <begin position="1"/>
        <end position="22"/>
    </location>
</feature>
<dbReference type="Pfam" id="PF03703">
    <property type="entry name" value="bPH_2"/>
    <property type="match status" value="2"/>
</dbReference>
<keyword evidence="5" id="KW-1185">Reference proteome</keyword>
<feature type="domain" description="YdbS-like PH" evidence="3">
    <location>
        <begin position="82"/>
        <end position="159"/>
    </location>
</feature>
<dbReference type="RefSeq" id="WP_184325162.1">
    <property type="nucleotide sequence ID" value="NZ_JACHLZ010000001.1"/>
</dbReference>
<dbReference type="PANTHER" id="PTHR34473">
    <property type="entry name" value="UPF0699 TRANSMEMBRANE PROTEIN YDBS"/>
    <property type="match status" value="1"/>
</dbReference>
<evidence type="ECO:0000256" key="1">
    <source>
        <dbReference type="SAM" id="MobiDB-lite"/>
    </source>
</evidence>
<sequence>MSTSPSLGAETEDVSASTPRHRTHPITPLVSGWKVVVGIVAIITAQNIAQLAAEFTIQRALIGLALLAVVILVVIGGSAFRWWFTTYAVDDDGVSLHKGMISRSREYAPRARIESVSIERPLLPRLLGLAKVRVEVAGGGESYLDIEYIRSSEAEELRRGILGIAAGTGAAAGRSADGPAGGGRAADGPAAGGAAADGQAFLGPTADGSFAPAAAGSASAAHGDRLQELLYDGVTEGELIAQIPTARLIRSLLRDLGFLTGVVSSVLGVIVAIFFAIWQDGFSVAIIIALVPTFIAVPKYVFGRIDAGWGFTSRYTERGLRMRRGLLDSRTDNIAAGRIQRYDLRRPRLWRAPGWTAVSATVAGIDDDDENGAESVLPVGTREELRDTLGHLSPPLGTEDDLATLEHLLMAPARQIPGIRTPRRELWISRRTRVTVVLPGALVHRRGILARRLSVIPRDRIQQLTLNDDVLARRLDVLDLTVQGAGHELELGYLSRADALALHALLAEDARTLRRYRDRDQWPRPALAAAKGPRPIGPLARAPGPVGPLAHAPSLDVPFPPGPVGRPAPSSEETR</sequence>
<feature type="transmembrane region" description="Helical" evidence="2">
    <location>
        <begin position="61"/>
        <end position="84"/>
    </location>
</feature>
<proteinExistence type="predicted"/>
<feature type="transmembrane region" description="Helical" evidence="2">
    <location>
        <begin position="29"/>
        <end position="49"/>
    </location>
</feature>
<feature type="transmembrane region" description="Helical" evidence="2">
    <location>
        <begin position="284"/>
        <end position="302"/>
    </location>
</feature>
<feature type="region of interest" description="Disordered" evidence="1">
    <location>
        <begin position="170"/>
        <end position="191"/>
    </location>
</feature>
<dbReference type="EMBL" id="JACHLZ010000001">
    <property type="protein sequence ID" value="MBB5831747.1"/>
    <property type="molecule type" value="Genomic_DNA"/>
</dbReference>
<dbReference type="Proteomes" id="UP000588158">
    <property type="component" value="Unassembled WGS sequence"/>
</dbReference>
<feature type="transmembrane region" description="Helical" evidence="2">
    <location>
        <begin position="256"/>
        <end position="278"/>
    </location>
</feature>
<reference evidence="4 5" key="1">
    <citation type="submission" date="2020-08" db="EMBL/GenBank/DDBJ databases">
        <title>Sequencing the genomes of 1000 actinobacteria strains.</title>
        <authorList>
            <person name="Klenk H.-P."/>
        </authorList>
    </citation>
    <scope>NUCLEOTIDE SEQUENCE [LARGE SCALE GENOMIC DNA]</scope>
    <source>
        <strain evidence="4 5">DSM 28796</strain>
    </source>
</reference>
<feature type="domain" description="YdbS-like PH" evidence="3">
    <location>
        <begin position="439"/>
        <end position="504"/>
    </location>
</feature>
<dbReference type="PANTHER" id="PTHR34473:SF2">
    <property type="entry name" value="UPF0699 TRANSMEMBRANE PROTEIN YDBT"/>
    <property type="match status" value="1"/>
</dbReference>
<gene>
    <name evidence="4" type="ORF">HNR70_001560</name>
</gene>
<name>A0A841ACS0_9MICO</name>
<evidence type="ECO:0000259" key="3">
    <source>
        <dbReference type="Pfam" id="PF03703"/>
    </source>
</evidence>
<evidence type="ECO:0000313" key="4">
    <source>
        <dbReference type="EMBL" id="MBB5831747.1"/>
    </source>
</evidence>
<evidence type="ECO:0000256" key="2">
    <source>
        <dbReference type="SAM" id="Phobius"/>
    </source>
</evidence>